<dbReference type="Proteomes" id="UP000196228">
    <property type="component" value="Chromosome"/>
</dbReference>
<gene>
    <name evidence="3" type="ORF">CBR64_18085</name>
</gene>
<sequence length="245" mass="25175">MAEPRTTPQQATPSAAVPTDRPPTGSAGVSPGVSVGVSVGGAPGPAVRPTGRLAPRRGLTLHETVLIAVLGVVFGFVYWAFVQLWAPLQLAMGPLADLAANVLAGAWIVVGPLATYIVRKPGVGILAETLAALVEVVFLASPAGPLLLVVGLVQGVGAELPFALTRYRRFGWWVFVASGVSAALVTFAFNAVRFGWLGQDYAMLRLGVQVVSCVVLCGLAARLLGDALARTGALDAFAIGAARRG</sequence>
<dbReference type="OrthoDB" id="8017424at2"/>
<feature type="transmembrane region" description="Helical" evidence="2">
    <location>
        <begin position="170"/>
        <end position="192"/>
    </location>
</feature>
<dbReference type="RefSeq" id="WP_087471995.1">
    <property type="nucleotide sequence ID" value="NZ_CP021383.1"/>
</dbReference>
<keyword evidence="2" id="KW-1133">Transmembrane helix</keyword>
<feature type="compositionally biased region" description="Polar residues" evidence="1">
    <location>
        <begin position="1"/>
        <end position="13"/>
    </location>
</feature>
<feature type="transmembrane region" description="Helical" evidence="2">
    <location>
        <begin position="65"/>
        <end position="86"/>
    </location>
</feature>
<dbReference type="Pfam" id="PF09819">
    <property type="entry name" value="ABC_cobalt"/>
    <property type="match status" value="1"/>
</dbReference>
<dbReference type="EMBL" id="CP021383">
    <property type="protein sequence ID" value="ARU53061.1"/>
    <property type="molecule type" value="Genomic_DNA"/>
</dbReference>
<dbReference type="KEGG" id="cceu:CBR64_18085"/>
<feature type="transmembrane region" description="Helical" evidence="2">
    <location>
        <begin position="204"/>
        <end position="224"/>
    </location>
</feature>
<proteinExistence type="predicted"/>
<organism evidence="3 4">
    <name type="scientific">Cellulosimicrobium cellulans</name>
    <name type="common">Arthrobacter luteus</name>
    <dbReference type="NCBI Taxonomy" id="1710"/>
    <lineage>
        <taxon>Bacteria</taxon>
        <taxon>Bacillati</taxon>
        <taxon>Actinomycetota</taxon>
        <taxon>Actinomycetes</taxon>
        <taxon>Micrococcales</taxon>
        <taxon>Promicromonosporaceae</taxon>
        <taxon>Cellulosimicrobium</taxon>
    </lineage>
</organism>
<feature type="transmembrane region" description="Helical" evidence="2">
    <location>
        <begin position="130"/>
        <end position="150"/>
    </location>
</feature>
<evidence type="ECO:0000313" key="4">
    <source>
        <dbReference type="Proteomes" id="UP000196228"/>
    </source>
</evidence>
<protein>
    <submittedName>
        <fullName evidence="3">Thiamine ABC transporter permease</fullName>
    </submittedName>
</protein>
<evidence type="ECO:0000256" key="1">
    <source>
        <dbReference type="SAM" id="MobiDB-lite"/>
    </source>
</evidence>
<dbReference type="AlphaFoldDB" id="A0A1Y0HY42"/>
<dbReference type="InterPro" id="IPR017195">
    <property type="entry name" value="ABC_thiamin-permease_prd"/>
</dbReference>
<feature type="region of interest" description="Disordered" evidence="1">
    <location>
        <begin position="1"/>
        <end position="30"/>
    </location>
</feature>
<evidence type="ECO:0000256" key="2">
    <source>
        <dbReference type="SAM" id="Phobius"/>
    </source>
</evidence>
<accession>A0A1Y0HY42</accession>
<feature type="transmembrane region" description="Helical" evidence="2">
    <location>
        <begin position="98"/>
        <end position="118"/>
    </location>
</feature>
<keyword evidence="2" id="KW-0472">Membrane</keyword>
<reference evidence="3 4" key="1">
    <citation type="submission" date="2017-05" db="EMBL/GenBank/DDBJ databases">
        <authorList>
            <person name="Song R."/>
            <person name="Chenine A.L."/>
            <person name="Ruprecht R.M."/>
        </authorList>
    </citation>
    <scope>NUCLEOTIDE SEQUENCE [LARGE SCALE GENOMIC DNA]</scope>
    <source>
        <strain evidence="3 4">PSBB019</strain>
    </source>
</reference>
<evidence type="ECO:0000313" key="3">
    <source>
        <dbReference type="EMBL" id="ARU53061.1"/>
    </source>
</evidence>
<name>A0A1Y0HY42_CELCE</name>
<keyword evidence="2" id="KW-0812">Transmembrane</keyword>